<dbReference type="AlphaFoldDB" id="A0A151RMF9"/>
<dbReference type="Proteomes" id="UP000075243">
    <property type="component" value="Unassembled WGS sequence"/>
</dbReference>
<sequence length="133" mass="15791">MEVYKLQDNEWLKRLFDIKESWILVYNQDTFFGGMNTIQRSESINFFFDLFVDASTTLQDFVVKYEKAINKRYEDEKREDFESRHKSCILSIGSKTEKHAALVSIMNVFGKFHNELTSVSYFTKEKIEKNSSQ</sequence>
<evidence type="ECO:0000256" key="1">
    <source>
        <dbReference type="RuleBase" id="RU367018"/>
    </source>
</evidence>
<proteinExistence type="inferred from homology"/>
<accession>A0A151RMF9</accession>
<dbReference type="Gramene" id="C.cajan_33980.t">
    <property type="protein sequence ID" value="C.cajan_33980.t.cds1"/>
    <property type="gene ID" value="C.cajan_33980"/>
</dbReference>
<gene>
    <name evidence="2" type="ORF">KK1_034870</name>
</gene>
<dbReference type="GO" id="GO:0006355">
    <property type="term" value="P:regulation of DNA-templated transcription"/>
    <property type="evidence" value="ECO:0007669"/>
    <property type="project" value="UniProtKB-UniRule"/>
</dbReference>
<evidence type="ECO:0000313" key="2">
    <source>
        <dbReference type="EMBL" id="KYP43692.1"/>
    </source>
</evidence>
<dbReference type="EMBL" id="KQ483657">
    <property type="protein sequence ID" value="KYP43692.1"/>
    <property type="molecule type" value="Genomic_DNA"/>
</dbReference>
<dbReference type="PANTHER" id="PTHR31669:SF302">
    <property type="entry name" value="PROTEIN FAR1-RELATED SEQUENCE"/>
    <property type="match status" value="1"/>
</dbReference>
<reference evidence="2" key="1">
    <citation type="journal article" date="2012" name="Nat. Biotechnol.">
        <title>Draft genome sequence of pigeonpea (Cajanus cajan), an orphan legume crop of resource-poor farmers.</title>
        <authorList>
            <person name="Varshney R.K."/>
            <person name="Chen W."/>
            <person name="Li Y."/>
            <person name="Bharti A.K."/>
            <person name="Saxena R.K."/>
            <person name="Schlueter J.A."/>
            <person name="Donoghue M.T."/>
            <person name="Azam S."/>
            <person name="Fan G."/>
            <person name="Whaley A.M."/>
            <person name="Farmer A.D."/>
            <person name="Sheridan J."/>
            <person name="Iwata A."/>
            <person name="Tuteja R."/>
            <person name="Penmetsa R.V."/>
            <person name="Wu W."/>
            <person name="Upadhyaya H.D."/>
            <person name="Yang S.P."/>
            <person name="Shah T."/>
            <person name="Saxena K.B."/>
            <person name="Michael T."/>
            <person name="McCombie W.R."/>
            <person name="Yang B."/>
            <person name="Zhang G."/>
            <person name="Yang H."/>
            <person name="Wang J."/>
            <person name="Spillane C."/>
            <person name="Cook D.R."/>
            <person name="May G.D."/>
            <person name="Xu X."/>
            <person name="Jackson S.A."/>
        </authorList>
    </citation>
    <scope>NUCLEOTIDE SEQUENCE [LARGE SCALE GENOMIC DNA]</scope>
</reference>
<keyword evidence="1" id="KW-0479">Metal-binding</keyword>
<keyword evidence="1" id="KW-0863">Zinc-finger</keyword>
<protein>
    <recommendedName>
        <fullName evidence="1">Protein FAR1-RELATED SEQUENCE</fullName>
    </recommendedName>
</protein>
<dbReference type="GO" id="GO:0008270">
    <property type="term" value="F:zinc ion binding"/>
    <property type="evidence" value="ECO:0007669"/>
    <property type="project" value="UniProtKB-UniRule"/>
</dbReference>
<evidence type="ECO:0000313" key="3">
    <source>
        <dbReference type="Proteomes" id="UP000075243"/>
    </source>
</evidence>
<keyword evidence="1" id="KW-0862">Zinc</keyword>
<comment type="function">
    <text evidence="1">Putative transcription activator involved in regulating light control of development.</text>
</comment>
<keyword evidence="3" id="KW-1185">Reference proteome</keyword>
<comment type="similarity">
    <text evidence="1">Belongs to the FHY3/FAR1 family.</text>
</comment>
<dbReference type="GO" id="GO:0005634">
    <property type="term" value="C:nucleus"/>
    <property type="evidence" value="ECO:0007669"/>
    <property type="project" value="UniProtKB-SubCell"/>
</dbReference>
<organism evidence="2 3">
    <name type="scientific">Cajanus cajan</name>
    <name type="common">Pigeon pea</name>
    <name type="synonym">Cajanus indicus</name>
    <dbReference type="NCBI Taxonomy" id="3821"/>
    <lineage>
        <taxon>Eukaryota</taxon>
        <taxon>Viridiplantae</taxon>
        <taxon>Streptophyta</taxon>
        <taxon>Embryophyta</taxon>
        <taxon>Tracheophyta</taxon>
        <taxon>Spermatophyta</taxon>
        <taxon>Magnoliopsida</taxon>
        <taxon>eudicotyledons</taxon>
        <taxon>Gunneridae</taxon>
        <taxon>Pentapetalae</taxon>
        <taxon>rosids</taxon>
        <taxon>fabids</taxon>
        <taxon>Fabales</taxon>
        <taxon>Fabaceae</taxon>
        <taxon>Papilionoideae</taxon>
        <taxon>50 kb inversion clade</taxon>
        <taxon>NPAAA clade</taxon>
        <taxon>indigoferoid/millettioid clade</taxon>
        <taxon>Phaseoleae</taxon>
        <taxon>Cajanus</taxon>
    </lineage>
</organism>
<name>A0A151RMF9_CAJCA</name>
<dbReference type="STRING" id="3821.A0A151RMF9"/>
<dbReference type="OMA" id="YKSTHID"/>
<dbReference type="InterPro" id="IPR031052">
    <property type="entry name" value="FHY3/FAR1"/>
</dbReference>
<dbReference type="PANTHER" id="PTHR31669">
    <property type="entry name" value="PROTEIN FAR1-RELATED SEQUENCE 10-RELATED"/>
    <property type="match status" value="1"/>
</dbReference>
<keyword evidence="1" id="KW-0539">Nucleus</keyword>
<comment type="subcellular location">
    <subcellularLocation>
        <location evidence="1">Nucleus</location>
    </subcellularLocation>
</comment>